<dbReference type="AlphaFoldDB" id="A0A8B6G9X9"/>
<evidence type="ECO:0000313" key="3">
    <source>
        <dbReference type="Proteomes" id="UP000596742"/>
    </source>
</evidence>
<sequence>MFSLKEVEDIPEGLLNELRFIKQRSPQWFDARKQLKLTGSTIFGGLGLDSLKLQRRHFDKVVKNIEIAEVISEDTAKRMEHGTVSEIHAIATLTTKVLPLYYPNLAYIEEGAHVINSNGTPLILVSPDGSLGKMNMDGIDIPTPVVACEFKCPSPSDFRTPVHYDMPIRYIPQVLSEMASMNVEELIYLCWTDESSTVFRVHFDTDTWKLITEEAQNVYLKETPKCPTRLSAESKVIKERLHIFRENNCEFICEVASCKGERIGCSYLVDGSPYVYPICNTEERNNLTVDEMDSIFSSINTCINEAYQICRKKATEVIVWILADTDRIFNPDVPYAIPIAYAMKGYSLGTKPMREMHEDVLRMCHEKKINVVASCFDGQWAKLSTRDKNDKPLTIMQLQRDVYSEASKLTRDAIVKKLLSESILPAEQIFSITEKTEEGLKVSSPMLKRITLSLRHKLKQKKRSSVVQNLDSDTVSCLPDEALETLIVEDNHTMFPDRIDVEEETTSENTVGDNDEEDNDMNEVADQTKNDKPVPPETVAAIFHSLTIHTKVSVSRKWSKRTVSDLIKILDDTSLVRKMQHDELNVVIQLTKTQQLKLGIKIKQTCCRDEKAIFIRRVFGSKQDEIFEKKVKELMPLKLIASKVVRTCLSKIPKERLNNTVAAMMIDKRYCEWKEASAFKLDTEIYNIGKTIWFSFPEFDEEKQKMEPKCLDAHHLLVNLRCKVCKDGVWGIRKDAWHAVADSDNNIISKGIVVDLLDKQNNAFAKRTFSNEVEEQMRKLDFVSEANFCYMIRRWYEAEDSAGFSAEDRIQRKLQLKAFLLKDVDFGIFPPPGMYVKGFPKIMYEGFLQRIDTSIQLYDIVKSGSYNQRALSSLVNETFFGELSELEPTKLGCPKAISIPRLMANVTEMQHFRCDPSERAFNINTSRRPVYPQHSLLPVTDKTEICVATYTECNHQIPQIYPRYV</sequence>
<dbReference type="InterPro" id="IPR051703">
    <property type="entry name" value="NF-kappa-B_Signaling_Reg"/>
</dbReference>
<dbReference type="InterPro" id="IPR011335">
    <property type="entry name" value="Restrct_endonuc-II-like"/>
</dbReference>
<evidence type="ECO:0000313" key="2">
    <source>
        <dbReference type="EMBL" id="VDI61057.1"/>
    </source>
</evidence>
<dbReference type="OrthoDB" id="6117194at2759"/>
<evidence type="ECO:0000256" key="1">
    <source>
        <dbReference type="SAM" id="MobiDB-lite"/>
    </source>
</evidence>
<dbReference type="PANTHER" id="PTHR46609:SF8">
    <property type="entry name" value="YQAJ VIRAL RECOMBINASE DOMAIN-CONTAINING PROTEIN"/>
    <property type="match status" value="1"/>
</dbReference>
<feature type="compositionally biased region" description="Acidic residues" evidence="1">
    <location>
        <begin position="513"/>
        <end position="523"/>
    </location>
</feature>
<accession>A0A8B6G9X9</accession>
<comment type="caution">
    <text evidence="2">The sequence shown here is derived from an EMBL/GenBank/DDBJ whole genome shotgun (WGS) entry which is preliminary data.</text>
</comment>
<name>A0A8B6G9X9_MYTGA</name>
<dbReference type="PANTHER" id="PTHR46609">
    <property type="entry name" value="EXONUCLEASE, PHAGE-TYPE/RECB, C-TERMINAL DOMAIN-CONTAINING PROTEIN"/>
    <property type="match status" value="1"/>
</dbReference>
<organism evidence="2 3">
    <name type="scientific">Mytilus galloprovincialis</name>
    <name type="common">Mediterranean mussel</name>
    <dbReference type="NCBI Taxonomy" id="29158"/>
    <lineage>
        <taxon>Eukaryota</taxon>
        <taxon>Metazoa</taxon>
        <taxon>Spiralia</taxon>
        <taxon>Lophotrochozoa</taxon>
        <taxon>Mollusca</taxon>
        <taxon>Bivalvia</taxon>
        <taxon>Autobranchia</taxon>
        <taxon>Pteriomorphia</taxon>
        <taxon>Mytilida</taxon>
        <taxon>Mytiloidea</taxon>
        <taxon>Mytilidae</taxon>
        <taxon>Mytilinae</taxon>
        <taxon>Mytilus</taxon>
    </lineage>
</organism>
<gene>
    <name evidence="2" type="ORF">MGAL_10B085958</name>
</gene>
<feature type="region of interest" description="Disordered" evidence="1">
    <location>
        <begin position="499"/>
        <end position="535"/>
    </location>
</feature>
<protein>
    <recommendedName>
        <fullName evidence="4">YqaJ viral recombinase domain-containing protein</fullName>
    </recommendedName>
</protein>
<dbReference type="SUPFAM" id="SSF52980">
    <property type="entry name" value="Restriction endonuclease-like"/>
    <property type="match status" value="1"/>
</dbReference>
<proteinExistence type="predicted"/>
<keyword evidence="3" id="KW-1185">Reference proteome</keyword>
<dbReference type="InterPro" id="IPR011604">
    <property type="entry name" value="PDDEXK-like_dom_sf"/>
</dbReference>
<evidence type="ECO:0008006" key="4">
    <source>
        <dbReference type="Google" id="ProtNLM"/>
    </source>
</evidence>
<dbReference type="Proteomes" id="UP000596742">
    <property type="component" value="Unassembled WGS sequence"/>
</dbReference>
<reference evidence="2" key="1">
    <citation type="submission" date="2018-11" db="EMBL/GenBank/DDBJ databases">
        <authorList>
            <person name="Alioto T."/>
            <person name="Alioto T."/>
        </authorList>
    </citation>
    <scope>NUCLEOTIDE SEQUENCE</scope>
</reference>
<dbReference type="EMBL" id="UYJE01008107">
    <property type="protein sequence ID" value="VDI61057.1"/>
    <property type="molecule type" value="Genomic_DNA"/>
</dbReference>
<dbReference type="GO" id="GO:0006281">
    <property type="term" value="P:DNA repair"/>
    <property type="evidence" value="ECO:0007669"/>
    <property type="project" value="UniProtKB-ARBA"/>
</dbReference>
<dbReference type="Gene3D" id="3.90.320.10">
    <property type="match status" value="1"/>
</dbReference>